<dbReference type="Proteomes" id="UP001295684">
    <property type="component" value="Unassembled WGS sequence"/>
</dbReference>
<proteinExistence type="predicted"/>
<dbReference type="EMBL" id="CAMPGE010009607">
    <property type="protein sequence ID" value="CAI2368474.1"/>
    <property type="molecule type" value="Genomic_DNA"/>
</dbReference>
<evidence type="ECO:0000313" key="1">
    <source>
        <dbReference type="EMBL" id="CAI2368474.1"/>
    </source>
</evidence>
<accession>A0AAD1UGQ5</accession>
<sequence length="322" mass="37801">MTKEIFRGDSFLEIQINLYENFLIKNRVCLLREEALTGQNKTSFIAPQKIENQGMLNSPTVTAKVKSFKKRNPNYSDKDLRLYLQNLKRRKNLVSDINKTITSTKEHSYSKRPMTVKSLLMSKHLSKLKELRNKSEGRKLQKHAAMEQNWEKFTSFIKSRIQRPKTGISLMNSSDNYKQYKFQKEFTETQDPNPTQYGRSVWLSSLRSNEEVDKWPYNLSIKKYKRAKTKITKRQNYPDFIHSYRGTHYAYTILPMRKHREEVVRNSDIFFSQKMGLSLYKTQDFSNNRTIEQGTAPVTAKLNTLVSDQESSKVAQTFDVSS</sequence>
<comment type="caution">
    <text evidence="1">The sequence shown here is derived from an EMBL/GenBank/DDBJ whole genome shotgun (WGS) entry which is preliminary data.</text>
</comment>
<organism evidence="1 2">
    <name type="scientific">Euplotes crassus</name>
    <dbReference type="NCBI Taxonomy" id="5936"/>
    <lineage>
        <taxon>Eukaryota</taxon>
        <taxon>Sar</taxon>
        <taxon>Alveolata</taxon>
        <taxon>Ciliophora</taxon>
        <taxon>Intramacronucleata</taxon>
        <taxon>Spirotrichea</taxon>
        <taxon>Hypotrichia</taxon>
        <taxon>Euplotida</taxon>
        <taxon>Euplotidae</taxon>
        <taxon>Moneuplotes</taxon>
    </lineage>
</organism>
<reference evidence="1" key="1">
    <citation type="submission" date="2023-07" db="EMBL/GenBank/DDBJ databases">
        <authorList>
            <consortium name="AG Swart"/>
            <person name="Singh M."/>
            <person name="Singh A."/>
            <person name="Seah K."/>
            <person name="Emmerich C."/>
        </authorList>
    </citation>
    <scope>NUCLEOTIDE SEQUENCE</scope>
    <source>
        <strain evidence="1">DP1</strain>
    </source>
</reference>
<dbReference type="AlphaFoldDB" id="A0AAD1UGQ5"/>
<gene>
    <name evidence="1" type="ORF">ECRASSUSDP1_LOCUS9767</name>
</gene>
<evidence type="ECO:0000313" key="2">
    <source>
        <dbReference type="Proteomes" id="UP001295684"/>
    </source>
</evidence>
<protein>
    <submittedName>
        <fullName evidence="1">Uncharacterized protein</fullName>
    </submittedName>
</protein>
<name>A0AAD1UGQ5_EUPCR</name>
<keyword evidence="2" id="KW-1185">Reference proteome</keyword>